<evidence type="ECO:0000313" key="9">
    <source>
        <dbReference type="EMBL" id="POM79487.1"/>
    </source>
</evidence>
<dbReference type="AlphaFoldDB" id="A0A2P4YNV2"/>
<keyword evidence="4 6" id="KW-1133">Transmembrane helix</keyword>
<dbReference type="EMBL" id="NCKW01001465">
    <property type="protein sequence ID" value="POM79487.1"/>
    <property type="molecule type" value="Genomic_DNA"/>
</dbReference>
<dbReference type="Pfam" id="PF01061">
    <property type="entry name" value="ABC2_membrane"/>
    <property type="match status" value="1"/>
</dbReference>
<comment type="subcellular location">
    <subcellularLocation>
        <location evidence="1">Membrane</location>
        <topology evidence="1">Multi-pass membrane protein</topology>
    </subcellularLocation>
</comment>
<sequence>MLRVRDRSYLMGRAIMVIVMGLLYGSTFWQMDDTDSQLMLGLLFSCTMFLSMSQASQVPTFMDARSVFYKQRGANFFRSSAYVLATSITQVPLGILETVVFGTIVYWCGGYVALADRFIVFLVTLFLCQMWFTSFIFFLSSGLPNLTIAQPGEYSDYMIWIYWMDPIAWCIRALGVNQFLAPEYDVCERTGTDYCTKYGKTVGEYSLSVFDLHTESMWIWYGWVFFIGGYFAFVFGAYFLLEYKRFESPEGVVTIEENNDEKVTYSKMPDTPKQNEKIIEIFETDTEEGGVRTMRLPVHPTGRGVAIPVTLAFQDLWYSVPMPGGKKDEEIDLLKGVSGFALPGTMTALMGSSGAGKTTLMDVIAGRKTGGTIRSKILLNGYPANDLAMRRCTGYCEQMDIHSESATVREALIFSA</sequence>
<feature type="transmembrane region" description="Helical" evidence="6">
    <location>
        <begin position="218"/>
        <end position="241"/>
    </location>
</feature>
<feature type="transmembrane region" description="Helical" evidence="6">
    <location>
        <begin position="82"/>
        <end position="106"/>
    </location>
</feature>
<dbReference type="OrthoDB" id="123679at2759"/>
<reference evidence="9 10" key="1">
    <citation type="journal article" date="2017" name="Genome Biol. Evol.">
        <title>Phytophthora megakarya and P. palmivora, closely related causal agents of cacao black pod rot, underwent increases in genome sizes and gene numbers by different mechanisms.</title>
        <authorList>
            <person name="Ali S.S."/>
            <person name="Shao J."/>
            <person name="Lary D.J."/>
            <person name="Kronmiller B."/>
            <person name="Shen D."/>
            <person name="Strem M.D."/>
            <person name="Amoako-Attah I."/>
            <person name="Akrofi A.Y."/>
            <person name="Begoude B.A."/>
            <person name="Ten Hoopen G.M."/>
            <person name="Coulibaly K."/>
            <person name="Kebe B.I."/>
            <person name="Melnick R.L."/>
            <person name="Guiltinan M.J."/>
            <person name="Tyler B.M."/>
            <person name="Meinhardt L.W."/>
            <person name="Bailey B.A."/>
        </authorList>
    </citation>
    <scope>NUCLEOTIDE SEQUENCE [LARGE SCALE GENOMIC DNA]</scope>
    <source>
        <strain evidence="10">sbr112.9</strain>
    </source>
</reference>
<comment type="caution">
    <text evidence="9">The sequence shown here is derived from an EMBL/GenBank/DDBJ whole genome shotgun (WGS) entry which is preliminary data.</text>
</comment>
<dbReference type="GO" id="GO:0140359">
    <property type="term" value="F:ABC-type transporter activity"/>
    <property type="evidence" value="ECO:0007669"/>
    <property type="project" value="InterPro"/>
</dbReference>
<keyword evidence="10" id="KW-1185">Reference proteome</keyword>
<dbReference type="InterPro" id="IPR027417">
    <property type="entry name" value="P-loop_NTPase"/>
</dbReference>
<feature type="domain" description="ABC transporter" evidence="7">
    <location>
        <begin position="335"/>
        <end position="410"/>
    </location>
</feature>
<dbReference type="InterPro" id="IPR003439">
    <property type="entry name" value="ABC_transporter-like_ATP-bd"/>
</dbReference>
<dbReference type="PANTHER" id="PTHR19241">
    <property type="entry name" value="ATP-BINDING CASSETTE TRANSPORTER"/>
    <property type="match status" value="1"/>
</dbReference>
<dbReference type="Proteomes" id="UP000237271">
    <property type="component" value="Unassembled WGS sequence"/>
</dbReference>
<evidence type="ECO:0000256" key="2">
    <source>
        <dbReference type="ARBA" id="ARBA00022448"/>
    </source>
</evidence>
<feature type="domain" description="ABC-2 type transporter transmembrane" evidence="8">
    <location>
        <begin position="2"/>
        <end position="150"/>
    </location>
</feature>
<dbReference type="GO" id="GO:0016887">
    <property type="term" value="F:ATP hydrolysis activity"/>
    <property type="evidence" value="ECO:0007669"/>
    <property type="project" value="InterPro"/>
</dbReference>
<keyword evidence="2" id="KW-0813">Transport</keyword>
<evidence type="ECO:0000313" key="10">
    <source>
        <dbReference type="Proteomes" id="UP000237271"/>
    </source>
</evidence>
<feature type="transmembrane region" description="Helical" evidence="6">
    <location>
        <begin position="118"/>
        <end position="139"/>
    </location>
</feature>
<keyword evidence="3 6" id="KW-0812">Transmembrane</keyword>
<dbReference type="Gene3D" id="3.40.50.300">
    <property type="entry name" value="P-loop containing nucleotide triphosphate hydrolases"/>
    <property type="match status" value="1"/>
</dbReference>
<accession>A0A2P4YNV2</accession>
<organism evidence="9 10">
    <name type="scientific">Phytophthora palmivora</name>
    <dbReference type="NCBI Taxonomy" id="4796"/>
    <lineage>
        <taxon>Eukaryota</taxon>
        <taxon>Sar</taxon>
        <taxon>Stramenopiles</taxon>
        <taxon>Oomycota</taxon>
        <taxon>Peronosporomycetes</taxon>
        <taxon>Peronosporales</taxon>
        <taxon>Peronosporaceae</taxon>
        <taxon>Phytophthora</taxon>
    </lineage>
</organism>
<dbReference type="GO" id="GO:0016020">
    <property type="term" value="C:membrane"/>
    <property type="evidence" value="ECO:0007669"/>
    <property type="project" value="UniProtKB-SubCell"/>
</dbReference>
<evidence type="ECO:0000259" key="7">
    <source>
        <dbReference type="Pfam" id="PF00005"/>
    </source>
</evidence>
<evidence type="ECO:0000256" key="5">
    <source>
        <dbReference type="ARBA" id="ARBA00023136"/>
    </source>
</evidence>
<dbReference type="InterPro" id="IPR013525">
    <property type="entry name" value="ABC2_TM"/>
</dbReference>
<evidence type="ECO:0000256" key="6">
    <source>
        <dbReference type="SAM" id="Phobius"/>
    </source>
</evidence>
<evidence type="ECO:0000256" key="3">
    <source>
        <dbReference type="ARBA" id="ARBA00022692"/>
    </source>
</evidence>
<evidence type="ECO:0000256" key="4">
    <source>
        <dbReference type="ARBA" id="ARBA00022989"/>
    </source>
</evidence>
<dbReference type="SUPFAM" id="SSF52540">
    <property type="entry name" value="P-loop containing nucleoside triphosphate hydrolases"/>
    <property type="match status" value="1"/>
</dbReference>
<feature type="non-terminal residue" evidence="9">
    <location>
        <position position="416"/>
    </location>
</feature>
<protein>
    <submittedName>
        <fullName evidence="9">ABC Superfamily</fullName>
    </submittedName>
</protein>
<name>A0A2P4YNV2_9STRA</name>
<gene>
    <name evidence="9" type="ORF">PHPALM_2833</name>
</gene>
<evidence type="ECO:0000256" key="1">
    <source>
        <dbReference type="ARBA" id="ARBA00004141"/>
    </source>
</evidence>
<proteinExistence type="predicted"/>
<keyword evidence="5 6" id="KW-0472">Membrane</keyword>
<feature type="transmembrane region" description="Helical" evidence="6">
    <location>
        <begin position="12"/>
        <end position="31"/>
    </location>
</feature>
<evidence type="ECO:0000259" key="8">
    <source>
        <dbReference type="Pfam" id="PF01061"/>
    </source>
</evidence>
<dbReference type="Pfam" id="PF00005">
    <property type="entry name" value="ABC_tran"/>
    <property type="match status" value="1"/>
</dbReference>
<dbReference type="GO" id="GO:0005524">
    <property type="term" value="F:ATP binding"/>
    <property type="evidence" value="ECO:0007669"/>
    <property type="project" value="InterPro"/>
</dbReference>